<protein>
    <submittedName>
        <fullName evidence="2">Uncharacterized protein</fullName>
    </submittedName>
</protein>
<reference evidence="2" key="2">
    <citation type="submission" date="2015-02" db="UniProtKB">
        <authorList>
            <consortium name="EnsemblMetazoa"/>
        </authorList>
    </citation>
    <scope>IDENTIFICATION</scope>
</reference>
<dbReference type="EnsemblMetazoa" id="SMAR012723-RA">
    <property type="protein sequence ID" value="SMAR012723-PA"/>
    <property type="gene ID" value="SMAR012723"/>
</dbReference>
<evidence type="ECO:0000313" key="3">
    <source>
        <dbReference type="Proteomes" id="UP000014500"/>
    </source>
</evidence>
<feature type="region of interest" description="Disordered" evidence="1">
    <location>
        <begin position="33"/>
        <end position="77"/>
    </location>
</feature>
<proteinExistence type="predicted"/>
<name>T1JFV7_STRMM</name>
<reference evidence="3" key="1">
    <citation type="submission" date="2011-05" db="EMBL/GenBank/DDBJ databases">
        <authorList>
            <person name="Richards S.R."/>
            <person name="Qu J."/>
            <person name="Jiang H."/>
            <person name="Jhangiani S.N."/>
            <person name="Agravi P."/>
            <person name="Goodspeed R."/>
            <person name="Gross S."/>
            <person name="Mandapat C."/>
            <person name="Jackson L."/>
            <person name="Mathew T."/>
            <person name="Pu L."/>
            <person name="Thornton R."/>
            <person name="Saada N."/>
            <person name="Wilczek-Boney K.B."/>
            <person name="Lee S."/>
            <person name="Kovar C."/>
            <person name="Wu Y."/>
            <person name="Scherer S.E."/>
            <person name="Worley K.C."/>
            <person name="Muzny D.M."/>
            <person name="Gibbs R."/>
        </authorList>
    </citation>
    <scope>NUCLEOTIDE SEQUENCE</scope>
    <source>
        <strain evidence="3">Brora</strain>
    </source>
</reference>
<feature type="compositionally biased region" description="Polar residues" evidence="1">
    <location>
        <begin position="35"/>
        <end position="50"/>
    </location>
</feature>
<evidence type="ECO:0000256" key="1">
    <source>
        <dbReference type="SAM" id="MobiDB-lite"/>
    </source>
</evidence>
<accession>T1JFV7</accession>
<keyword evidence="3" id="KW-1185">Reference proteome</keyword>
<dbReference type="EMBL" id="AFFK01023789">
    <property type="status" value="NOT_ANNOTATED_CDS"/>
    <property type="molecule type" value="Genomic_DNA"/>
</dbReference>
<dbReference type="Proteomes" id="UP000014500">
    <property type="component" value="Unassembled WGS sequence"/>
</dbReference>
<dbReference type="HOGENOM" id="CLU_1951475_0_0_1"/>
<organism evidence="2 3">
    <name type="scientific">Strigamia maritima</name>
    <name type="common">European centipede</name>
    <name type="synonym">Geophilus maritimus</name>
    <dbReference type="NCBI Taxonomy" id="126957"/>
    <lineage>
        <taxon>Eukaryota</taxon>
        <taxon>Metazoa</taxon>
        <taxon>Ecdysozoa</taxon>
        <taxon>Arthropoda</taxon>
        <taxon>Myriapoda</taxon>
        <taxon>Chilopoda</taxon>
        <taxon>Pleurostigmophora</taxon>
        <taxon>Geophilomorpha</taxon>
        <taxon>Linotaeniidae</taxon>
        <taxon>Strigamia</taxon>
    </lineage>
</organism>
<feature type="compositionally biased region" description="Polar residues" evidence="1">
    <location>
        <begin position="57"/>
        <end position="74"/>
    </location>
</feature>
<sequence length="129" mass="14649">MANINKTGTEEQWNERTSLINDIITMTEASAVIPTINNTNEESPTDNQGARSERDQASSLLVSDTSSEFSSDGVQKQKRRNLIEVELAEKAKMEHEYKLTKLNAESTDKQRLFELCDGRIPEITLLFYH</sequence>
<evidence type="ECO:0000313" key="2">
    <source>
        <dbReference type="EnsemblMetazoa" id="SMAR012723-PA"/>
    </source>
</evidence>
<dbReference type="AlphaFoldDB" id="T1JFV7"/>